<feature type="region of interest" description="Disordered" evidence="1">
    <location>
        <begin position="309"/>
        <end position="339"/>
    </location>
</feature>
<dbReference type="SUPFAM" id="SSF51735">
    <property type="entry name" value="NAD(P)-binding Rossmann-fold domains"/>
    <property type="match status" value="1"/>
</dbReference>
<dbReference type="InterPro" id="IPR036291">
    <property type="entry name" value="NAD(P)-bd_dom_sf"/>
</dbReference>
<feature type="domain" description="Shikimate dehydrogenase substrate binding N-terminal" evidence="2">
    <location>
        <begin position="16"/>
        <end position="96"/>
    </location>
</feature>
<keyword evidence="4" id="KW-1185">Reference proteome</keyword>
<dbReference type="InterPro" id="IPR046346">
    <property type="entry name" value="Aminoacid_DH-like_N_sf"/>
</dbReference>
<dbReference type="PANTHER" id="PTHR21089:SF1">
    <property type="entry name" value="BIFUNCTIONAL 3-DEHYDROQUINATE DEHYDRATASE_SHIKIMATE DEHYDROGENASE, CHLOROPLASTIC"/>
    <property type="match status" value="1"/>
</dbReference>
<dbReference type="Gene3D" id="3.40.50.10860">
    <property type="entry name" value="Leucine Dehydrogenase, chain A, domain 1"/>
    <property type="match status" value="1"/>
</dbReference>
<evidence type="ECO:0000256" key="1">
    <source>
        <dbReference type="SAM" id="MobiDB-lite"/>
    </source>
</evidence>
<accession>A0ABR3SBY6</accession>
<reference evidence="3 4" key="1">
    <citation type="submission" date="2024-02" db="EMBL/GenBank/DDBJ databases">
        <title>De novo assembly and annotation of 12 fungi associated with fruit tree decline syndrome in Ontario, Canada.</title>
        <authorList>
            <person name="Sulman M."/>
            <person name="Ellouze W."/>
            <person name="Ilyukhin E."/>
        </authorList>
    </citation>
    <scope>NUCLEOTIDE SEQUENCE [LARGE SCALE GENOMIC DNA]</scope>
    <source>
        <strain evidence="3 4">M1-105</strain>
    </source>
</reference>
<sequence>MTVTIPSPDVERHGYLFGHPIAHSMSPLLHQTVYDGIGLNWSQYPLDSTDMLDFLERIKDPKFYGASVTMPHKVAILKHLDDITEEGREVGACNTLFIRTDPATGKRIFTGTNTDVVGIRDAFYQNISNADQSFHGRPGLVVGGGGAARSAVYALRKWMKATSIYIVNRDVAEVEAVISECRARGFGDGLIHVETVEQAQALEGPGAVVACVPNFPPKTDKEIQARAVLEALLNKEHKGALLEMCYHPSPWTEIAEVAEKAGWEVILGTEAMIYQGLEQDKYWTGKDVSELPVEKVKAVIAAKLAEANKSANGQPTNGQPNGTNGHAHSNGTNGANGTH</sequence>
<dbReference type="Proteomes" id="UP001521116">
    <property type="component" value="Unassembled WGS sequence"/>
</dbReference>
<dbReference type="PANTHER" id="PTHR21089">
    <property type="entry name" value="SHIKIMATE DEHYDROGENASE"/>
    <property type="match status" value="1"/>
</dbReference>
<comment type="caution">
    <text evidence="3">The sequence shown here is derived from an EMBL/GenBank/DDBJ whole genome shotgun (WGS) entry which is preliminary data.</text>
</comment>
<dbReference type="Pfam" id="PF08501">
    <property type="entry name" value="Shikimate_dh_N"/>
    <property type="match status" value="1"/>
</dbReference>
<evidence type="ECO:0000313" key="4">
    <source>
        <dbReference type="Proteomes" id="UP001521116"/>
    </source>
</evidence>
<evidence type="ECO:0000259" key="2">
    <source>
        <dbReference type="Pfam" id="PF08501"/>
    </source>
</evidence>
<dbReference type="InterPro" id="IPR013708">
    <property type="entry name" value="Shikimate_DH-bd_N"/>
</dbReference>
<dbReference type="SUPFAM" id="SSF53223">
    <property type="entry name" value="Aminoacid dehydrogenase-like, N-terminal domain"/>
    <property type="match status" value="1"/>
</dbReference>
<protein>
    <submittedName>
        <fullName evidence="3">Quinate dehydrogenase</fullName>
    </submittedName>
</protein>
<gene>
    <name evidence="3" type="primary">QA3</name>
    <name evidence="3" type="ORF">SLS56_011299</name>
</gene>
<evidence type="ECO:0000313" key="3">
    <source>
        <dbReference type="EMBL" id="KAL1616733.1"/>
    </source>
</evidence>
<dbReference type="InterPro" id="IPR022893">
    <property type="entry name" value="Shikimate_DH_fam"/>
</dbReference>
<dbReference type="EMBL" id="JAJVDC020000256">
    <property type="protein sequence ID" value="KAL1616733.1"/>
    <property type="molecule type" value="Genomic_DNA"/>
</dbReference>
<name>A0ABR3SBY6_9PEZI</name>
<proteinExistence type="predicted"/>
<organism evidence="3 4">
    <name type="scientific">Neofusicoccum ribis</name>
    <dbReference type="NCBI Taxonomy" id="45134"/>
    <lineage>
        <taxon>Eukaryota</taxon>
        <taxon>Fungi</taxon>
        <taxon>Dikarya</taxon>
        <taxon>Ascomycota</taxon>
        <taxon>Pezizomycotina</taxon>
        <taxon>Dothideomycetes</taxon>
        <taxon>Dothideomycetes incertae sedis</taxon>
        <taxon>Botryosphaeriales</taxon>
        <taxon>Botryosphaeriaceae</taxon>
        <taxon>Neofusicoccum</taxon>
    </lineage>
</organism>
<dbReference type="Gene3D" id="3.40.50.720">
    <property type="entry name" value="NAD(P)-binding Rossmann-like Domain"/>
    <property type="match status" value="1"/>
</dbReference>